<name>A0A8I2ZTJ2_VERLO</name>
<comment type="caution">
    <text evidence="2">The sequence shown here is derived from an EMBL/GenBank/DDBJ whole genome shotgun (WGS) entry which is preliminary data.</text>
</comment>
<proteinExistence type="predicted"/>
<dbReference type="AlphaFoldDB" id="A0A8I2ZTJ2"/>
<feature type="region of interest" description="Disordered" evidence="1">
    <location>
        <begin position="53"/>
        <end position="78"/>
    </location>
</feature>
<organism evidence="2 3">
    <name type="scientific">Verticillium longisporum</name>
    <name type="common">Verticillium dahliae var. longisporum</name>
    <dbReference type="NCBI Taxonomy" id="100787"/>
    <lineage>
        <taxon>Eukaryota</taxon>
        <taxon>Fungi</taxon>
        <taxon>Dikarya</taxon>
        <taxon>Ascomycota</taxon>
        <taxon>Pezizomycotina</taxon>
        <taxon>Sordariomycetes</taxon>
        <taxon>Hypocreomycetidae</taxon>
        <taxon>Glomerellales</taxon>
        <taxon>Plectosphaerellaceae</taxon>
        <taxon>Verticillium</taxon>
    </lineage>
</organism>
<sequence length="78" mass="8688">MTGPQTHLGGFGDLLKRPSSQFFRTIPLSLSRGKLLLTVSAYSTWDVSNIAPKAGKRHASQPPVSTIRHNHPSQQFWF</sequence>
<evidence type="ECO:0000256" key="1">
    <source>
        <dbReference type="SAM" id="MobiDB-lite"/>
    </source>
</evidence>
<evidence type="ECO:0000313" key="3">
    <source>
        <dbReference type="Proteomes" id="UP000689129"/>
    </source>
</evidence>
<reference evidence="2" key="1">
    <citation type="journal article" date="2021" name="Mol. Plant Pathol.">
        <title>A 20-kb lineage-specific genomic region tames virulence in pathogenic amphidiploid Verticillium longisporum.</title>
        <authorList>
            <person name="Harting R."/>
            <person name="Starke J."/>
            <person name="Kusch H."/>
            <person name="Poggeler S."/>
            <person name="Maurus I."/>
            <person name="Schluter R."/>
            <person name="Landesfeind M."/>
            <person name="Bulla I."/>
            <person name="Nowrousian M."/>
            <person name="de Jonge R."/>
            <person name="Stahlhut G."/>
            <person name="Hoff K.J."/>
            <person name="Asshauer K.P."/>
            <person name="Thurmer A."/>
            <person name="Stanke M."/>
            <person name="Daniel R."/>
            <person name="Morgenstern B."/>
            <person name="Thomma B.P.H.J."/>
            <person name="Kronstad J.W."/>
            <person name="Braus-Stromeyer S.A."/>
            <person name="Braus G.H."/>
        </authorList>
    </citation>
    <scope>NUCLEOTIDE SEQUENCE</scope>
    <source>
        <strain evidence="2">Vl32</strain>
    </source>
</reference>
<dbReference type="Proteomes" id="UP000689129">
    <property type="component" value="Unassembled WGS sequence"/>
</dbReference>
<evidence type="ECO:0000313" key="2">
    <source>
        <dbReference type="EMBL" id="KAG7137610.1"/>
    </source>
</evidence>
<dbReference type="EMBL" id="JAEMWZ010000085">
    <property type="protein sequence ID" value="KAG7137610.1"/>
    <property type="molecule type" value="Genomic_DNA"/>
</dbReference>
<gene>
    <name evidence="2" type="ORF">HYQ45_005122</name>
</gene>
<accession>A0A8I2ZTJ2</accession>
<protein>
    <submittedName>
        <fullName evidence="2">Uncharacterized protein</fullName>
    </submittedName>
</protein>